<dbReference type="RefSeq" id="WP_202636186.1">
    <property type="nucleotide sequence ID" value="NZ_CP010554.1"/>
</dbReference>
<evidence type="ECO:0008006" key="4">
    <source>
        <dbReference type="Google" id="ProtNLM"/>
    </source>
</evidence>
<reference evidence="2 3" key="1">
    <citation type="journal article" date="2015" name="Genome Announc.">
        <title>Complete Genome Sequence of a Novel Bacterium within the Family Rhodocyclaceae That Degrades Polycyclic Aromatic Hydrocarbons.</title>
        <authorList>
            <person name="Singleton D.R."/>
            <person name="Dickey A.N."/>
            <person name="Scholl E.H."/>
            <person name="Wright F.A."/>
            <person name="Aitken M.D."/>
        </authorList>
    </citation>
    <scope>NUCLEOTIDE SEQUENCE [LARGE SCALE GENOMIC DNA]</scope>
    <source>
        <strain evidence="3">PG1-Ca6</strain>
    </source>
</reference>
<dbReference type="Proteomes" id="UP000061603">
    <property type="component" value="Chromosome"/>
</dbReference>
<keyword evidence="1" id="KW-0732">Signal</keyword>
<feature type="signal peptide" evidence="1">
    <location>
        <begin position="1"/>
        <end position="18"/>
    </location>
</feature>
<gene>
    <name evidence="2" type="ORF">PG1C_04290</name>
</gene>
<evidence type="ECO:0000313" key="2">
    <source>
        <dbReference type="EMBL" id="AJP49401.1"/>
    </source>
</evidence>
<dbReference type="HOGENOM" id="CLU_645398_0_0_4"/>
<dbReference type="CDD" id="cd16329">
    <property type="entry name" value="LolA_like"/>
    <property type="match status" value="1"/>
</dbReference>
<dbReference type="Pfam" id="PF07044">
    <property type="entry name" value="DUF1329"/>
    <property type="match status" value="1"/>
</dbReference>
<dbReference type="InterPro" id="IPR010752">
    <property type="entry name" value="DUF1329"/>
</dbReference>
<organism evidence="2 3">
    <name type="scientific">Rugosibacter aromaticivorans</name>
    <dbReference type="NCBI Taxonomy" id="1565605"/>
    <lineage>
        <taxon>Bacteria</taxon>
        <taxon>Pseudomonadati</taxon>
        <taxon>Pseudomonadota</taxon>
        <taxon>Betaproteobacteria</taxon>
        <taxon>Nitrosomonadales</taxon>
        <taxon>Sterolibacteriaceae</taxon>
        <taxon>Rugosibacter</taxon>
    </lineage>
</organism>
<accession>A0A0C5JQ67</accession>
<keyword evidence="3" id="KW-1185">Reference proteome</keyword>
<evidence type="ECO:0000313" key="3">
    <source>
        <dbReference type="Proteomes" id="UP000061603"/>
    </source>
</evidence>
<feature type="chain" id="PRO_5002178892" description="DUF1329 domain-containing protein" evidence="1">
    <location>
        <begin position="19"/>
        <end position="427"/>
    </location>
</feature>
<dbReference type="AlphaFoldDB" id="A0A0C5JQ67"/>
<sequence>MAPLITSLVMGVVGSAFAATDAEIDAFFHPYAKGFPTAPGVKEGVVIDKTNADQFKDVLAPQVYNQIKAGNTSIRVGKNYSDPAPAAYIAASKKTAAQAKVAFGQGKIEGYAGGMPFPYEPSASDPNAAEKLVWNNRYGLEVPDDINVDPFVWEYRDGNTGKINRTVTFGPGALSNTQFRTINAPVNLPGSDEFYNYINLVVKSPQDLKDTAVLFKRRADSSRDDDGQLYLGFQRRARRLSTAATTDPFLGSNVMIEEFRGFNGKVSDFTWKYLGTKNILVPYYSHNDAKLRDDYKTADWRYPAWGGKGSCWVEAPWSLRKVYVVDMVPKRADHPVGHRTLYFEAESFFGALSEVYDRKGEFWKLWMLGVGHSSGQLPAAAKKGRWTWDSASAIDVQANQCTTLNFRVSLDPIPVSVYTIEYIRSRQ</sequence>
<protein>
    <recommendedName>
        <fullName evidence="4">DUF1329 domain-containing protein</fullName>
    </recommendedName>
</protein>
<dbReference type="Gene3D" id="2.50.20.10">
    <property type="entry name" value="Lipoprotein localisation LolA/LolB/LppX"/>
    <property type="match status" value="1"/>
</dbReference>
<dbReference type="EMBL" id="CP010554">
    <property type="protein sequence ID" value="AJP49401.1"/>
    <property type="molecule type" value="Genomic_DNA"/>
</dbReference>
<evidence type="ECO:0000256" key="1">
    <source>
        <dbReference type="SAM" id="SignalP"/>
    </source>
</evidence>
<name>A0A0C5JQ67_9PROT</name>
<dbReference type="STRING" id="1565605.PG1C_04290"/>
<proteinExistence type="predicted"/>
<dbReference type="KEGG" id="rbu:PG1C_04290"/>